<dbReference type="RefSeq" id="WP_407593998.1">
    <property type="nucleotide sequence ID" value="NZ_JBHDIY010000002.1"/>
</dbReference>
<feature type="region of interest" description="Disordered" evidence="1">
    <location>
        <begin position="425"/>
        <end position="547"/>
    </location>
</feature>
<dbReference type="Proteomes" id="UP001627408">
    <property type="component" value="Unassembled WGS sequence"/>
</dbReference>
<feature type="region of interest" description="Disordered" evidence="1">
    <location>
        <begin position="283"/>
        <end position="361"/>
    </location>
</feature>
<name>A0ABW8V409_9RHOB</name>
<evidence type="ECO:0000313" key="3">
    <source>
        <dbReference type="Proteomes" id="UP001627408"/>
    </source>
</evidence>
<evidence type="ECO:0000313" key="2">
    <source>
        <dbReference type="EMBL" id="MFL4472113.1"/>
    </source>
</evidence>
<reference evidence="2 3" key="1">
    <citation type="submission" date="2024-08" db="EMBL/GenBank/DDBJ databases">
        <title>Tateyamaria sp. nov., isolated from marine algae.</title>
        <authorList>
            <person name="Choi B.J."/>
            <person name="Kim J.M."/>
            <person name="Lee J.K."/>
            <person name="Choi D.G."/>
            <person name="Bayburt H."/>
            <person name="Baek J.H."/>
            <person name="Han D.M."/>
            <person name="Jeon C.O."/>
        </authorList>
    </citation>
    <scope>NUCLEOTIDE SEQUENCE [LARGE SCALE GENOMIC DNA]</scope>
    <source>
        <strain evidence="2 3">KMU-156</strain>
    </source>
</reference>
<organism evidence="2 3">
    <name type="scientific">Tateyamaria armeniaca</name>
    <dbReference type="NCBI Taxonomy" id="2518930"/>
    <lineage>
        <taxon>Bacteria</taxon>
        <taxon>Pseudomonadati</taxon>
        <taxon>Pseudomonadota</taxon>
        <taxon>Alphaproteobacteria</taxon>
        <taxon>Rhodobacterales</taxon>
        <taxon>Roseobacteraceae</taxon>
        <taxon>Tateyamaria</taxon>
    </lineage>
</organism>
<evidence type="ECO:0000256" key="1">
    <source>
        <dbReference type="SAM" id="MobiDB-lite"/>
    </source>
</evidence>
<feature type="compositionally biased region" description="Acidic residues" evidence="1">
    <location>
        <begin position="447"/>
        <end position="458"/>
    </location>
</feature>
<feature type="compositionally biased region" description="Acidic residues" evidence="1">
    <location>
        <begin position="289"/>
        <end position="305"/>
    </location>
</feature>
<dbReference type="EMBL" id="JBHDIY010000002">
    <property type="protein sequence ID" value="MFL4472113.1"/>
    <property type="molecule type" value="Genomic_DNA"/>
</dbReference>
<sequence length="739" mass="79268">MRRIGNIDYPNTFYTIVADPALAPVLHEYCQATKLDDNYEYLMAMRQPIDPRKMYRKFISYDGEYPVNVGHNARAIAKKLAEERDWNSPFWYSLFGSIQTELLSLLNAEHVSGKFWAHKVFLDHHVNVNQGNADDAYTVVDDPVVTGRALAARVLGLGDSPLLERAIANFEKEGETLRTWSIFQDYLKGQKSTMRAQDAVKILLANGVLSAPEESVAMNIADTLNTPDIRATEAFYEAFKKVRGDGRALWDLVTEFQATIGKGGTPATFLRRLDREKLLPAHADPLAPGEEEDIPPAPPADEDVEATAQPAADDMPPPPPPSDEDVPPPPPPLDEDEDVPPPPPPLDESDLPPPPAYGQVEDYPDHIAAIEALLPGRDQAKITKAVKTLMAAMAANGECPPGTPVQQIAAEVIRLVKAKRRAAAEADAFPEPAADADPLPRPTADPFPDDVEPQEEPFPDTGPVGVDLNGLDDADADAEDGDDGNDPFPGAPGDGQPRPPRAPDPFPDDDTVQPDAGSDDGSGSDAGAGADDGDTDPGAGGAGASPRQLRTYLQREVANIAGMLGNDDNEGAKSHAITVAETMEKLGGEKAAIPPKDILSAALRQLRKNSPSEISALESDTGAVSAPGQIKLTNWHANNANWAAFAKHYCLGEDDIQASRLIALAVAKDGTSSPKAIGAAKKLAEKVSKDKSAKFKFKNYRHLVAAVFQLMTLKATNDKLLRPLKATDVADTVSVQENA</sequence>
<feature type="compositionally biased region" description="Low complexity" evidence="1">
    <location>
        <begin position="514"/>
        <end position="529"/>
    </location>
</feature>
<feature type="compositionally biased region" description="Acidic residues" evidence="1">
    <location>
        <begin position="470"/>
        <end position="485"/>
    </location>
</feature>
<keyword evidence="3" id="KW-1185">Reference proteome</keyword>
<feature type="compositionally biased region" description="Pro residues" evidence="1">
    <location>
        <begin position="340"/>
        <end position="356"/>
    </location>
</feature>
<feature type="compositionally biased region" description="Pro residues" evidence="1">
    <location>
        <begin position="315"/>
        <end position="332"/>
    </location>
</feature>
<accession>A0ABW8V409</accession>
<comment type="caution">
    <text evidence="2">The sequence shown here is derived from an EMBL/GenBank/DDBJ whole genome shotgun (WGS) entry which is preliminary data.</text>
</comment>
<proteinExistence type="predicted"/>
<dbReference type="SUPFAM" id="SSF48097">
    <property type="entry name" value="Regulator of G-protein signaling, RGS"/>
    <property type="match status" value="1"/>
</dbReference>
<gene>
    <name evidence="2" type="ORF">ACERZ8_20345</name>
</gene>
<dbReference type="InterPro" id="IPR036305">
    <property type="entry name" value="RGS_sf"/>
</dbReference>
<protein>
    <submittedName>
        <fullName evidence="2">Uncharacterized protein</fullName>
    </submittedName>
</protein>
<feature type="compositionally biased region" description="Low complexity" evidence="1">
    <location>
        <begin position="425"/>
        <end position="438"/>
    </location>
</feature>